<dbReference type="InterPro" id="IPR051183">
    <property type="entry name" value="U1_U11-U12_snRNP_70-35kDa"/>
</dbReference>
<dbReference type="GO" id="GO:0003729">
    <property type="term" value="F:mRNA binding"/>
    <property type="evidence" value="ECO:0007669"/>
    <property type="project" value="TreeGrafter"/>
</dbReference>
<organism evidence="6 7">
    <name type="scientific">Cuscuta campestris</name>
    <dbReference type="NCBI Taxonomy" id="132261"/>
    <lineage>
        <taxon>Eukaryota</taxon>
        <taxon>Viridiplantae</taxon>
        <taxon>Streptophyta</taxon>
        <taxon>Embryophyta</taxon>
        <taxon>Tracheophyta</taxon>
        <taxon>Spermatophyta</taxon>
        <taxon>Magnoliopsida</taxon>
        <taxon>eudicotyledons</taxon>
        <taxon>Gunneridae</taxon>
        <taxon>Pentapetalae</taxon>
        <taxon>asterids</taxon>
        <taxon>lamiids</taxon>
        <taxon>Solanales</taxon>
        <taxon>Convolvulaceae</taxon>
        <taxon>Cuscuteae</taxon>
        <taxon>Cuscuta</taxon>
        <taxon>Cuscuta subgen. Grammica</taxon>
        <taxon>Cuscuta sect. Cleistogrammica</taxon>
    </lineage>
</organism>
<gene>
    <name evidence="6" type="ORF">CCAM_LOCUS33994</name>
</gene>
<feature type="domain" description="RRM" evidence="5">
    <location>
        <begin position="471"/>
        <end position="559"/>
    </location>
</feature>
<name>A0A484MW74_9ASTE</name>
<dbReference type="GO" id="GO:0005685">
    <property type="term" value="C:U1 snRNP"/>
    <property type="evidence" value="ECO:0007669"/>
    <property type="project" value="TreeGrafter"/>
</dbReference>
<protein>
    <recommendedName>
        <fullName evidence="5">RRM domain-containing protein</fullName>
    </recommendedName>
</protein>
<dbReference type="GO" id="GO:0071004">
    <property type="term" value="C:U2-type prespliceosome"/>
    <property type="evidence" value="ECO:0007669"/>
    <property type="project" value="TreeGrafter"/>
</dbReference>
<dbReference type="PROSITE" id="PS50102">
    <property type="entry name" value="RRM"/>
    <property type="match status" value="4"/>
</dbReference>
<dbReference type="PANTHER" id="PTHR13952:SF21">
    <property type="entry name" value="POLYNUCLEOTIDE ADENYLYLTRANSFERASE DOMAIN_RNA RECOGNITION MOTIF PROTEIN-RELATED"/>
    <property type="match status" value="1"/>
</dbReference>
<dbReference type="CDD" id="cd00590">
    <property type="entry name" value="RRM_SF"/>
    <property type="match status" value="4"/>
</dbReference>
<dbReference type="Pfam" id="PF00076">
    <property type="entry name" value="RRM_1"/>
    <property type="match status" value="4"/>
</dbReference>
<evidence type="ECO:0000256" key="3">
    <source>
        <dbReference type="PROSITE-ProRule" id="PRU00176"/>
    </source>
</evidence>
<keyword evidence="2" id="KW-0539">Nucleus</keyword>
<keyword evidence="7" id="KW-1185">Reference proteome</keyword>
<dbReference type="SUPFAM" id="SSF54928">
    <property type="entry name" value="RNA-binding domain, RBD"/>
    <property type="match status" value="3"/>
</dbReference>
<dbReference type="GO" id="GO:0000398">
    <property type="term" value="P:mRNA splicing, via spliceosome"/>
    <property type="evidence" value="ECO:0007669"/>
    <property type="project" value="TreeGrafter"/>
</dbReference>
<dbReference type="PANTHER" id="PTHR13952">
    <property type="entry name" value="U1 SMALL NUCLEAR RIBONUCLEOPROTEIN 70 KD"/>
    <property type="match status" value="1"/>
</dbReference>
<evidence type="ECO:0000256" key="2">
    <source>
        <dbReference type="ARBA" id="ARBA00023242"/>
    </source>
</evidence>
<dbReference type="Gene3D" id="3.30.70.330">
    <property type="match status" value="4"/>
</dbReference>
<reference evidence="6 7" key="1">
    <citation type="submission" date="2018-04" db="EMBL/GenBank/DDBJ databases">
        <authorList>
            <person name="Vogel A."/>
        </authorList>
    </citation>
    <scope>NUCLEOTIDE SEQUENCE [LARGE SCALE GENOMIC DNA]</scope>
</reference>
<keyword evidence="3" id="KW-0694">RNA-binding</keyword>
<proteinExistence type="predicted"/>
<dbReference type="OrthoDB" id="1049195at2759"/>
<evidence type="ECO:0000256" key="1">
    <source>
        <dbReference type="ARBA" id="ARBA00004123"/>
    </source>
</evidence>
<feature type="domain" description="RRM" evidence="5">
    <location>
        <begin position="209"/>
        <end position="286"/>
    </location>
</feature>
<feature type="region of interest" description="Disordered" evidence="4">
    <location>
        <begin position="1"/>
        <end position="26"/>
    </location>
</feature>
<evidence type="ECO:0000313" key="6">
    <source>
        <dbReference type="EMBL" id="VFQ92218.1"/>
    </source>
</evidence>
<feature type="domain" description="RRM" evidence="5">
    <location>
        <begin position="86"/>
        <end position="163"/>
    </location>
</feature>
<dbReference type="InterPro" id="IPR000504">
    <property type="entry name" value="RRM_dom"/>
</dbReference>
<dbReference type="GO" id="GO:0071011">
    <property type="term" value="C:precatalytic spliceosome"/>
    <property type="evidence" value="ECO:0007669"/>
    <property type="project" value="TreeGrafter"/>
</dbReference>
<evidence type="ECO:0000259" key="5">
    <source>
        <dbReference type="PROSITE" id="PS50102"/>
    </source>
</evidence>
<evidence type="ECO:0000313" key="7">
    <source>
        <dbReference type="Proteomes" id="UP000595140"/>
    </source>
</evidence>
<dbReference type="AlphaFoldDB" id="A0A484MW74"/>
<evidence type="ECO:0000256" key="4">
    <source>
        <dbReference type="SAM" id="MobiDB-lite"/>
    </source>
</evidence>
<feature type="domain" description="RRM" evidence="5">
    <location>
        <begin position="338"/>
        <end position="415"/>
    </location>
</feature>
<accession>A0A484MW74</accession>
<dbReference type="GO" id="GO:0030619">
    <property type="term" value="F:U1 snRNA binding"/>
    <property type="evidence" value="ECO:0007669"/>
    <property type="project" value="TreeGrafter"/>
</dbReference>
<dbReference type="SMART" id="SM00360">
    <property type="entry name" value="RRM"/>
    <property type="match status" value="4"/>
</dbReference>
<dbReference type="InterPro" id="IPR035979">
    <property type="entry name" value="RBD_domain_sf"/>
</dbReference>
<comment type="subcellular location">
    <subcellularLocation>
        <location evidence="1">Nucleus</location>
    </subcellularLocation>
</comment>
<dbReference type="EMBL" id="OOIL02004481">
    <property type="protein sequence ID" value="VFQ92218.1"/>
    <property type="molecule type" value="Genomic_DNA"/>
</dbReference>
<feature type="compositionally biased region" description="Basic and acidic residues" evidence="4">
    <location>
        <begin position="17"/>
        <end position="26"/>
    </location>
</feature>
<sequence>MESADKTNLLGKRKRDPKYEWESERALKEGPGWKGTTSRFSYLLQKIKAEVELLKANSEANLIPAKGTVQGLDETPHFVEGVAARKKTLIHNFSPQTQISNIIKFFKDVGKVVHVRTVVNFRGSNLGFGSVEFASANKAMMALEKKNCEYLCGKNITLGLAKIIPYPQRPRFSKEHKIWYEDHIRQEIFPLEEGEIPPHFFEATAAREETIFVANLSPQTKILHIIEFFEDVGEVCSVRLIVNQEGKHVGYGFVEFSDAFNAKKALREKNGEYLHNHRICLDGAKTAPNSPRTKYSLAEKLWYEDYLLRESLLIEEDETMEGLDESPNFVEAVPLRRKTLFIDNLSCQTKIGDIIVFFKDVAEVVHVRLIVNSNGELVGYGFVEFASADGAAKAREKKDGEYLCGNQISLGMVGTHKRRVWDPPPTMYCIDHKVWYEDYLRRGNLLIEEDEGVESLDELVEEVQEVSVRKKTLFINKLPVNAKMHHILSFFRDFGEVSVRLVVDFKGKHVGCGFVKFASAFEARKALQEKNQSAMCRHVISLDAVEIAPYPLRPKYKLAEKLWYEDY</sequence>
<dbReference type="Proteomes" id="UP000595140">
    <property type="component" value="Unassembled WGS sequence"/>
</dbReference>
<dbReference type="InterPro" id="IPR012677">
    <property type="entry name" value="Nucleotide-bd_a/b_plait_sf"/>
</dbReference>